<evidence type="ECO:0000313" key="3">
    <source>
        <dbReference type="Proteomes" id="UP000183894"/>
    </source>
</evidence>
<protein>
    <submittedName>
        <fullName evidence="2">Uncharacterized protein</fullName>
    </submittedName>
</protein>
<evidence type="ECO:0000313" key="2">
    <source>
        <dbReference type="EMBL" id="SEL71412.1"/>
    </source>
</evidence>
<keyword evidence="1" id="KW-1133">Transmembrane helix</keyword>
<dbReference type="AlphaFoldDB" id="A0A1H7SFK3"/>
<dbReference type="EMBL" id="FOAD01000007">
    <property type="protein sequence ID" value="SEL71412.1"/>
    <property type="molecule type" value="Genomic_DNA"/>
</dbReference>
<gene>
    <name evidence="2" type="ORF">SAMN04488691_10762</name>
</gene>
<dbReference type="Proteomes" id="UP000183894">
    <property type="component" value="Unassembled WGS sequence"/>
</dbReference>
<keyword evidence="1" id="KW-0812">Transmembrane</keyword>
<name>A0A1H7SFK3_HALLR</name>
<reference evidence="2 3" key="1">
    <citation type="submission" date="2016-10" db="EMBL/GenBank/DDBJ databases">
        <authorList>
            <person name="de Groot N.N."/>
        </authorList>
    </citation>
    <scope>NUCLEOTIDE SEQUENCE [LARGE SCALE GENOMIC DNA]</scope>
    <source>
        <strain evidence="2 3">CDM_5</strain>
    </source>
</reference>
<dbReference type="OrthoDB" id="302822at2157"/>
<evidence type="ECO:0000256" key="1">
    <source>
        <dbReference type="SAM" id="Phobius"/>
    </source>
</evidence>
<accession>A0A1H7SFK3</accession>
<organism evidence="2 3">
    <name type="scientific">Haloferax larsenii</name>
    <dbReference type="NCBI Taxonomy" id="302484"/>
    <lineage>
        <taxon>Archaea</taxon>
        <taxon>Methanobacteriati</taxon>
        <taxon>Methanobacteriota</taxon>
        <taxon>Stenosarchaea group</taxon>
        <taxon>Halobacteria</taxon>
        <taxon>Halobacteriales</taxon>
        <taxon>Haloferacaceae</taxon>
        <taxon>Haloferax</taxon>
    </lineage>
</organism>
<feature type="transmembrane region" description="Helical" evidence="1">
    <location>
        <begin position="32"/>
        <end position="48"/>
    </location>
</feature>
<dbReference type="RefSeq" id="WP_170836936.1">
    <property type="nucleotide sequence ID" value="NZ_FOAD01000007.1"/>
</dbReference>
<keyword evidence="1" id="KW-0472">Membrane</keyword>
<sequence length="50" mass="5047">MSRMRKIGVAVTALGVAGYGSGVFVAYPGRAFSVTALMVGITLWAIGGDA</sequence>
<proteinExistence type="predicted"/>